<gene>
    <name evidence="6" type="ORF">G6F64_008761</name>
</gene>
<dbReference type="SUPFAM" id="SSF48403">
    <property type="entry name" value="Ankyrin repeat"/>
    <property type="match status" value="1"/>
</dbReference>
<dbReference type="Pfam" id="PF12796">
    <property type="entry name" value="Ank_2"/>
    <property type="match status" value="2"/>
</dbReference>
<keyword evidence="4" id="KW-0175">Coiled coil</keyword>
<dbReference type="EMBL" id="JAANQT010001488">
    <property type="protein sequence ID" value="KAG1304961.1"/>
    <property type="molecule type" value="Genomic_DNA"/>
</dbReference>
<evidence type="ECO:0000313" key="6">
    <source>
        <dbReference type="EMBL" id="KAG1304961.1"/>
    </source>
</evidence>
<organism evidence="6 7">
    <name type="scientific">Rhizopus oryzae</name>
    <name type="common">Mucormycosis agent</name>
    <name type="synonym">Rhizopus arrhizus var. delemar</name>
    <dbReference type="NCBI Taxonomy" id="64495"/>
    <lineage>
        <taxon>Eukaryota</taxon>
        <taxon>Fungi</taxon>
        <taxon>Fungi incertae sedis</taxon>
        <taxon>Mucoromycota</taxon>
        <taxon>Mucoromycotina</taxon>
        <taxon>Mucoromycetes</taxon>
        <taxon>Mucorales</taxon>
        <taxon>Mucorineae</taxon>
        <taxon>Rhizopodaceae</taxon>
        <taxon>Rhizopus</taxon>
    </lineage>
</organism>
<feature type="compositionally biased region" description="Polar residues" evidence="5">
    <location>
        <begin position="12"/>
        <end position="21"/>
    </location>
</feature>
<evidence type="ECO:0000313" key="7">
    <source>
        <dbReference type="Proteomes" id="UP000716291"/>
    </source>
</evidence>
<keyword evidence="2 3" id="KW-0040">ANK repeat</keyword>
<accession>A0A9P7BPQ6</accession>
<feature type="region of interest" description="Disordered" evidence="5">
    <location>
        <begin position="117"/>
        <end position="144"/>
    </location>
</feature>
<keyword evidence="1" id="KW-0677">Repeat</keyword>
<dbReference type="Gene3D" id="1.25.40.20">
    <property type="entry name" value="Ankyrin repeat-containing domain"/>
    <property type="match status" value="1"/>
</dbReference>
<evidence type="ECO:0000256" key="4">
    <source>
        <dbReference type="SAM" id="Coils"/>
    </source>
</evidence>
<dbReference type="AlphaFoldDB" id="A0A9P7BPQ6"/>
<comment type="caution">
    <text evidence="6">The sequence shown here is derived from an EMBL/GenBank/DDBJ whole genome shotgun (WGS) entry which is preliminary data.</text>
</comment>
<name>A0A9P7BPQ6_RHIOR</name>
<sequence>MYSTVVDRLSRDFSSTSTEDPLDSLIQQVSDESLQAMMYQAYQRILISHQRLVAMFEQRHEAICQENEELKKIIDESQKRYEKAVREMQFFKRKYDQLTDCRGSVYSGYSNQTEATSIYSHRSSKVSRNPSMASSYSSPPPSSNSSVLFSPTAMRFSNNMIQQRKTDPLCFGGSDALWDTIAKSRGSDVTVEKIISNFLRRGGSPNTAKQSPSFHHVKYGYGMIHALIVTKAPVSLDLLLQQGANPNVTTLSQINEDRVSPCYLAANIGWLPGLQKLVEAGGDLMSARGEGKKTALHVAAENGHISVVEYIIHITQGVLNLETDHRGANTLHYASASGHTELVAFIICVCGISANTVDDRGETPIHWAIRYGHINVVSLLMERYGGDPNLYITKKSTTPYDLAKSMGQKKLAEYIKSKGGLATKKMDKKKEEELSKEVPKHLENVLARNGFFME</sequence>
<dbReference type="InterPro" id="IPR036770">
    <property type="entry name" value="Ankyrin_rpt-contain_sf"/>
</dbReference>
<dbReference type="PROSITE" id="PS50088">
    <property type="entry name" value="ANK_REPEAT"/>
    <property type="match status" value="2"/>
</dbReference>
<feature type="repeat" description="ANK" evidence="3">
    <location>
        <begin position="360"/>
        <end position="383"/>
    </location>
</feature>
<feature type="region of interest" description="Disordered" evidence="5">
    <location>
        <begin position="1"/>
        <end position="21"/>
    </location>
</feature>
<evidence type="ECO:0000256" key="1">
    <source>
        <dbReference type="ARBA" id="ARBA00022737"/>
    </source>
</evidence>
<evidence type="ECO:0000256" key="5">
    <source>
        <dbReference type="SAM" id="MobiDB-lite"/>
    </source>
</evidence>
<proteinExistence type="predicted"/>
<keyword evidence="7" id="KW-1185">Reference proteome</keyword>
<dbReference type="SMART" id="SM00248">
    <property type="entry name" value="ANK"/>
    <property type="match status" value="4"/>
</dbReference>
<dbReference type="PANTHER" id="PTHR24198:SF165">
    <property type="entry name" value="ANKYRIN REPEAT-CONTAINING PROTEIN-RELATED"/>
    <property type="match status" value="1"/>
</dbReference>
<evidence type="ECO:0000256" key="2">
    <source>
        <dbReference type="ARBA" id="ARBA00023043"/>
    </source>
</evidence>
<dbReference type="InterPro" id="IPR002110">
    <property type="entry name" value="Ankyrin_rpt"/>
</dbReference>
<protein>
    <submittedName>
        <fullName evidence="6">Uncharacterized protein</fullName>
    </submittedName>
</protein>
<feature type="compositionally biased region" description="Low complexity" evidence="5">
    <location>
        <begin position="127"/>
        <end position="144"/>
    </location>
</feature>
<feature type="coiled-coil region" evidence="4">
    <location>
        <begin position="60"/>
        <end position="94"/>
    </location>
</feature>
<dbReference type="PROSITE" id="PS50297">
    <property type="entry name" value="ANK_REP_REGION"/>
    <property type="match status" value="2"/>
</dbReference>
<feature type="repeat" description="ANK" evidence="3">
    <location>
        <begin position="291"/>
        <end position="312"/>
    </location>
</feature>
<dbReference type="PANTHER" id="PTHR24198">
    <property type="entry name" value="ANKYRIN REPEAT AND PROTEIN KINASE DOMAIN-CONTAINING PROTEIN"/>
    <property type="match status" value="1"/>
</dbReference>
<dbReference type="Proteomes" id="UP000716291">
    <property type="component" value="Unassembled WGS sequence"/>
</dbReference>
<evidence type="ECO:0000256" key="3">
    <source>
        <dbReference type="PROSITE-ProRule" id="PRU00023"/>
    </source>
</evidence>
<reference evidence="6" key="1">
    <citation type="journal article" date="2020" name="Microb. Genom.">
        <title>Genetic diversity of clinical and environmental Mucorales isolates obtained from an investigation of mucormycosis cases among solid organ transplant recipients.</title>
        <authorList>
            <person name="Nguyen M.H."/>
            <person name="Kaul D."/>
            <person name="Muto C."/>
            <person name="Cheng S.J."/>
            <person name="Richter R.A."/>
            <person name="Bruno V.M."/>
            <person name="Liu G."/>
            <person name="Beyhan S."/>
            <person name="Sundermann A.J."/>
            <person name="Mounaud S."/>
            <person name="Pasculle A.W."/>
            <person name="Nierman W.C."/>
            <person name="Driscoll E."/>
            <person name="Cumbie R."/>
            <person name="Clancy C.J."/>
            <person name="Dupont C.L."/>
        </authorList>
    </citation>
    <scope>NUCLEOTIDE SEQUENCE</scope>
    <source>
        <strain evidence="6">GL11</strain>
    </source>
</reference>